<dbReference type="RefSeq" id="XP_062756171.1">
    <property type="nucleotide sequence ID" value="XM_062899454.1"/>
</dbReference>
<feature type="compositionally biased region" description="Acidic residues" evidence="2">
    <location>
        <begin position="369"/>
        <end position="379"/>
    </location>
</feature>
<dbReference type="GO" id="GO:0005737">
    <property type="term" value="C:cytoplasm"/>
    <property type="evidence" value="ECO:0007669"/>
    <property type="project" value="TreeGrafter"/>
</dbReference>
<feature type="region of interest" description="Disordered" evidence="2">
    <location>
        <begin position="326"/>
        <end position="379"/>
    </location>
</feature>
<dbReference type="PANTHER" id="PTHR28063">
    <property type="entry name" value="RNA POLYMERASE II NUCLEAR LOCALIZATION PROTEIN IWR1"/>
    <property type="match status" value="1"/>
</dbReference>
<proteinExistence type="inferred from homology"/>
<evidence type="ECO:0000256" key="1">
    <source>
        <dbReference type="ARBA" id="ARBA00010218"/>
    </source>
</evidence>
<feature type="compositionally biased region" description="Acidic residues" evidence="2">
    <location>
        <begin position="420"/>
        <end position="435"/>
    </location>
</feature>
<feature type="region of interest" description="Disordered" evidence="2">
    <location>
        <begin position="146"/>
        <end position="185"/>
    </location>
</feature>
<dbReference type="PANTHER" id="PTHR28063:SF1">
    <property type="entry name" value="RNA POLYMERASE II NUCLEAR LOCALIZATION PROTEIN IWR1"/>
    <property type="match status" value="1"/>
</dbReference>
<dbReference type="Pfam" id="PF08574">
    <property type="entry name" value="Iwr1"/>
    <property type="match status" value="1"/>
</dbReference>
<dbReference type="Proteomes" id="UP001273209">
    <property type="component" value="Unassembled WGS sequence"/>
</dbReference>
<comment type="caution">
    <text evidence="4">The sequence shown here is derived from an EMBL/GenBank/DDBJ whole genome shotgun (WGS) entry which is preliminary data.</text>
</comment>
<evidence type="ECO:0000313" key="4">
    <source>
        <dbReference type="EMBL" id="KAK4074841.1"/>
    </source>
</evidence>
<keyword evidence="5" id="KW-1185">Reference proteome</keyword>
<dbReference type="AlphaFoldDB" id="A0AAE1M5H7"/>
<evidence type="ECO:0000256" key="2">
    <source>
        <dbReference type="SAM" id="MobiDB-lite"/>
    </source>
</evidence>
<accession>A0AAE1M5H7</accession>
<feature type="compositionally biased region" description="Basic and acidic residues" evidence="2">
    <location>
        <begin position="326"/>
        <end position="349"/>
    </location>
</feature>
<evidence type="ECO:0000313" key="5">
    <source>
        <dbReference type="Proteomes" id="UP001273209"/>
    </source>
</evidence>
<organism evidence="4 5">
    <name type="scientific">Trichoderma aggressivum f. europaeum</name>
    <dbReference type="NCBI Taxonomy" id="173218"/>
    <lineage>
        <taxon>Eukaryota</taxon>
        <taxon>Fungi</taxon>
        <taxon>Dikarya</taxon>
        <taxon>Ascomycota</taxon>
        <taxon>Pezizomycotina</taxon>
        <taxon>Sordariomycetes</taxon>
        <taxon>Hypocreomycetidae</taxon>
        <taxon>Hypocreales</taxon>
        <taxon>Hypocreaceae</taxon>
        <taxon>Trichoderma</taxon>
    </lineage>
</organism>
<feature type="region of interest" description="Disordered" evidence="2">
    <location>
        <begin position="248"/>
        <end position="296"/>
    </location>
</feature>
<dbReference type="GeneID" id="87919359"/>
<name>A0AAE1M5H7_9HYPO</name>
<dbReference type="InterPro" id="IPR040150">
    <property type="entry name" value="Iwr1"/>
</dbReference>
<dbReference type="EMBL" id="JAWRVG010000016">
    <property type="protein sequence ID" value="KAK4074841.1"/>
    <property type="molecule type" value="Genomic_DNA"/>
</dbReference>
<dbReference type="GO" id="GO:0006606">
    <property type="term" value="P:protein import into nucleus"/>
    <property type="evidence" value="ECO:0007669"/>
    <property type="project" value="InterPro"/>
</dbReference>
<sequence length="513" mass="57544">MPREEEDWGLGGSGQDGARREIMGLGSGQSHYIFYWVSCAEKLVRDSLRQGAEPPSALRLALARLPLPSASIPFDKAVSMSIPPQLIRVKRKRDDESPVTFLQLDEGAKRHRSEANWVYQRRESTAAPSGPAIGRGDGRPVIHVSQPEAVASPSKTRNDDHSSGSMGDIRGAAKRSADGQLSEQRKFHVSRAMLAQATTNQGSARPGSSKHASYGPTIFIERTGRKKIVPRSSRQSLVIKDAHAIIAQDHPQEMVTTPDEPIEQKHLKKPGVARRRDPSQESPARAPLPQSLANRNADDMDKITADMNQWVLNEIGANLHAMEVERKQAEKPRFRPKAPEKRYQERHPETAATSTPPVEESGDTPMADASEEEGDDEDWIIEEYVRIPAHSMGLNVLPSDVGILVLNGEEENTLFYGSPQDEDDEYAEDDEDENAENYYTADYPEDEVDTEDEFDRHAYMYRNANASDEEEFDDNEYDSDEIVMEGQDDDDDDARMDRIREFMQRNAAFRDAR</sequence>
<evidence type="ECO:0000259" key="3">
    <source>
        <dbReference type="Pfam" id="PF08574"/>
    </source>
</evidence>
<feature type="domain" description="Transcription factor Iwr1" evidence="3">
    <location>
        <begin position="377"/>
        <end position="447"/>
    </location>
</feature>
<feature type="region of interest" description="Disordered" evidence="2">
    <location>
        <begin position="414"/>
        <end position="448"/>
    </location>
</feature>
<gene>
    <name evidence="4" type="ORF">Triagg1_4990</name>
</gene>
<reference evidence="4" key="1">
    <citation type="submission" date="2023-11" db="EMBL/GenBank/DDBJ databases">
        <title>The genome sequences of three competitors of mushroom-forming fungi.</title>
        <authorList>
            <person name="Beijen E."/>
            <person name="Ohm R.A."/>
        </authorList>
    </citation>
    <scope>NUCLEOTIDE SEQUENCE</scope>
    <source>
        <strain evidence="4">CBS 100526</strain>
    </source>
</reference>
<dbReference type="InterPro" id="IPR013883">
    <property type="entry name" value="TF_Iwr1_dom"/>
</dbReference>
<comment type="similarity">
    <text evidence="1">Belongs to the IWR1/SLC7A6OS family.</text>
</comment>
<protein>
    <recommendedName>
        <fullName evidence="3">Transcription factor Iwr1 domain-containing protein</fullName>
    </recommendedName>
</protein>